<dbReference type="PANTHER" id="PTHR11846:SF0">
    <property type="entry name" value="ADENYLOSUCCINATE SYNTHETASE"/>
    <property type="match status" value="1"/>
</dbReference>
<feature type="binding site" description="in other chain" evidence="8">
    <location>
        <position position="237"/>
    </location>
    <ligand>
        <name>IMP</name>
        <dbReference type="ChEBI" id="CHEBI:58053"/>
        <note>ligand shared between dimeric partners</note>
    </ligand>
</feature>
<dbReference type="GO" id="GO:0005737">
    <property type="term" value="C:cytoplasm"/>
    <property type="evidence" value="ECO:0007669"/>
    <property type="project" value="UniProtKB-SubCell"/>
</dbReference>
<keyword evidence="6 8" id="KW-0460">Magnesium</keyword>
<dbReference type="InterPro" id="IPR042109">
    <property type="entry name" value="Adenylosuccinate_synth_dom1"/>
</dbReference>
<evidence type="ECO:0000256" key="8">
    <source>
        <dbReference type="HAMAP-Rule" id="MF_00011"/>
    </source>
</evidence>
<keyword evidence="7 8" id="KW-0342">GTP-binding</keyword>
<dbReference type="PANTHER" id="PTHR11846">
    <property type="entry name" value="ADENYLOSUCCINATE SYNTHETASE"/>
    <property type="match status" value="1"/>
</dbReference>
<comment type="subunit">
    <text evidence="1 8">Homodimer.</text>
</comment>
<dbReference type="FunFam" id="3.90.170.10:FF:000001">
    <property type="entry name" value="Adenylosuccinate synthetase"/>
    <property type="match status" value="1"/>
</dbReference>
<dbReference type="EC" id="6.3.4.4" evidence="8 10"/>
<comment type="catalytic activity">
    <reaction evidence="8 10">
        <text>IMP + L-aspartate + GTP = N(6)-(1,2-dicarboxyethyl)-AMP + GDP + phosphate + 2 H(+)</text>
        <dbReference type="Rhea" id="RHEA:15753"/>
        <dbReference type="ChEBI" id="CHEBI:15378"/>
        <dbReference type="ChEBI" id="CHEBI:29991"/>
        <dbReference type="ChEBI" id="CHEBI:37565"/>
        <dbReference type="ChEBI" id="CHEBI:43474"/>
        <dbReference type="ChEBI" id="CHEBI:57567"/>
        <dbReference type="ChEBI" id="CHEBI:58053"/>
        <dbReference type="ChEBI" id="CHEBI:58189"/>
        <dbReference type="EC" id="6.3.4.4"/>
    </reaction>
</comment>
<keyword evidence="2 8" id="KW-0436">Ligase</keyword>
<reference evidence="11" key="1">
    <citation type="submission" date="2021-02" db="EMBL/GenBank/DDBJ databases">
        <authorList>
            <person name="Cremers G."/>
            <person name="Picone N."/>
        </authorList>
    </citation>
    <scope>NUCLEOTIDE SEQUENCE</scope>
    <source>
        <strain evidence="11">PQ17</strain>
    </source>
</reference>
<feature type="binding site" description="in other chain" evidence="8">
    <location>
        <begin position="12"/>
        <end position="15"/>
    </location>
    <ligand>
        <name>IMP</name>
        <dbReference type="ChEBI" id="CHEBI:58053"/>
        <note>ligand shared between dimeric partners</note>
    </ligand>
</feature>
<dbReference type="CDD" id="cd03108">
    <property type="entry name" value="AdSS"/>
    <property type="match status" value="1"/>
</dbReference>
<dbReference type="SUPFAM" id="SSF52540">
    <property type="entry name" value="P-loop containing nucleoside triphosphate hydrolases"/>
    <property type="match status" value="1"/>
</dbReference>
<feature type="binding site" evidence="8">
    <location>
        <begin position="39"/>
        <end position="41"/>
    </location>
    <ligand>
        <name>GTP</name>
        <dbReference type="ChEBI" id="CHEBI:37565"/>
    </ligand>
</feature>
<comment type="subcellular location">
    <subcellularLocation>
        <location evidence="8">Cytoplasm</location>
    </subcellularLocation>
</comment>
<dbReference type="PROSITE" id="PS01266">
    <property type="entry name" value="ADENYLOSUCCIN_SYN_1"/>
    <property type="match status" value="1"/>
</dbReference>
<dbReference type="Gene3D" id="3.40.440.10">
    <property type="entry name" value="Adenylosuccinate Synthetase, subunit A, domain 1"/>
    <property type="match status" value="1"/>
</dbReference>
<feature type="binding site" evidence="8">
    <location>
        <begin position="328"/>
        <end position="330"/>
    </location>
    <ligand>
        <name>GTP</name>
        <dbReference type="ChEBI" id="CHEBI:37565"/>
    </ligand>
</feature>
<feature type="binding site" evidence="8">
    <location>
        <begin position="410"/>
        <end position="412"/>
    </location>
    <ligand>
        <name>GTP</name>
        <dbReference type="ChEBI" id="CHEBI:37565"/>
    </ligand>
</feature>
<comment type="function">
    <text evidence="8">Plays an important role in the de novo pathway of purine nucleotide biosynthesis. Catalyzes the first committed step in the biosynthesis of AMP from IMP.</text>
</comment>
<evidence type="ECO:0000256" key="10">
    <source>
        <dbReference type="RuleBase" id="RU000520"/>
    </source>
</evidence>
<evidence type="ECO:0000256" key="3">
    <source>
        <dbReference type="ARBA" id="ARBA00022723"/>
    </source>
</evidence>
<dbReference type="EMBL" id="CAJNOB010000001">
    <property type="protein sequence ID" value="CAF0689331.1"/>
    <property type="molecule type" value="Genomic_DNA"/>
</dbReference>
<dbReference type="NCBIfam" id="TIGR00184">
    <property type="entry name" value="purA"/>
    <property type="match status" value="1"/>
</dbReference>
<evidence type="ECO:0000256" key="5">
    <source>
        <dbReference type="ARBA" id="ARBA00022755"/>
    </source>
</evidence>
<dbReference type="InterPro" id="IPR033128">
    <property type="entry name" value="Adenylosuccin_syn_Lys_AS"/>
</dbReference>
<dbReference type="RefSeq" id="WP_174581666.1">
    <property type="nucleotide sequence ID" value="NZ_CAJNOB010000001.1"/>
</dbReference>
<dbReference type="Gene3D" id="3.90.170.10">
    <property type="entry name" value="Adenylosuccinate Synthetase, subunit A, domain 3"/>
    <property type="match status" value="1"/>
</dbReference>
<feature type="binding site" evidence="8">
    <location>
        <begin position="296"/>
        <end position="302"/>
    </location>
    <ligand>
        <name>substrate</name>
    </ligand>
</feature>
<keyword evidence="4 8" id="KW-0547">Nucleotide-binding</keyword>
<feature type="binding site" description="in other chain" evidence="8">
    <location>
        <position position="300"/>
    </location>
    <ligand>
        <name>IMP</name>
        <dbReference type="ChEBI" id="CHEBI:58053"/>
        <note>ligand shared between dimeric partners</note>
    </ligand>
</feature>
<feature type="binding site" description="in other chain" evidence="8">
    <location>
        <position position="128"/>
    </location>
    <ligand>
        <name>IMP</name>
        <dbReference type="ChEBI" id="CHEBI:58053"/>
        <note>ligand shared between dimeric partners</note>
    </ligand>
</feature>
<dbReference type="InterPro" id="IPR042111">
    <property type="entry name" value="Adenylosuccinate_synth_dom3"/>
</dbReference>
<gene>
    <name evidence="8 11" type="primary">purA</name>
    <name evidence="11" type="ORF">MPNT_10187</name>
</gene>
<accession>A0A8J2BLN1</accession>
<sequence>MNTLVVGAQWGDEGKGKVVDVLTETADVVVRCQGGDNAGHTVEVDGQTFVLHLIPSGILWPGKCCVIGNGLVLDPVALVSEIRSIQSRGIETEGRILVSEGAHLVLPHHRVLDVHSEKAKGPGKIGTTGRGIGPAYEDKVSRRGLRAVDLLRADEFQRKLGQRIEEANRLLHRLGLEPLDAGGITEEYLAAAQFLRPVITNTVLWLHDALAKGKSLLFESAQGTFLDVDFGTYPYVTACNTTAGAALVGSGVSPKEIHHVVGCVKAYTTRVGEGPMPTESSELTALLHAMGREFGSTTRRARRCGWFDSVLVRYARLINGFDRLAVTNLDNLDCLDEIPVCVAYNLEGRRLEYPPTALEDWWNCQPVYRVFPGWKEPTGQARSFRQLPKPARDYLLGLAELVGAPLGLVSVGAGREKSFWVE</sequence>
<name>A0A8J2BLN1_9BACT</name>
<dbReference type="PROSITE" id="PS00513">
    <property type="entry name" value="ADENYLOSUCCIN_SYN_2"/>
    <property type="match status" value="1"/>
</dbReference>
<comment type="pathway">
    <text evidence="8 10">Purine metabolism; AMP biosynthesis via de novo pathway; AMP from IMP: step 1/2.</text>
</comment>
<feature type="active site" description="Proton acceptor" evidence="8">
    <location>
        <position position="12"/>
    </location>
</feature>
<feature type="binding site" evidence="8">
    <location>
        <position position="12"/>
    </location>
    <ligand>
        <name>Mg(2+)</name>
        <dbReference type="ChEBI" id="CHEBI:18420"/>
    </ligand>
</feature>
<keyword evidence="3 8" id="KW-0479">Metal-binding</keyword>
<protein>
    <recommendedName>
        <fullName evidence="8 10">Adenylosuccinate synthetase</fullName>
        <shortName evidence="8">AMPSase</shortName>
        <shortName evidence="8">AdSS</shortName>
        <ecNumber evidence="8 10">6.3.4.4</ecNumber>
    </recommendedName>
    <alternativeName>
        <fullName evidence="8">IMP--aspartate ligase</fullName>
    </alternativeName>
</protein>
<comment type="caution">
    <text evidence="11">The sequence shown here is derived from an EMBL/GenBank/DDBJ whole genome shotgun (WGS) entry which is preliminary data.</text>
</comment>
<evidence type="ECO:0000256" key="4">
    <source>
        <dbReference type="ARBA" id="ARBA00022741"/>
    </source>
</evidence>
<feature type="binding site" evidence="8">
    <location>
        <position position="142"/>
    </location>
    <ligand>
        <name>IMP</name>
        <dbReference type="ChEBI" id="CHEBI:58053"/>
        <note>ligand shared between dimeric partners</note>
    </ligand>
</feature>
<dbReference type="Gene3D" id="1.10.300.10">
    <property type="entry name" value="Adenylosuccinate Synthetase, subunit A, domain 2"/>
    <property type="match status" value="1"/>
</dbReference>
<dbReference type="NCBIfam" id="NF002223">
    <property type="entry name" value="PRK01117.1"/>
    <property type="match status" value="1"/>
</dbReference>
<feature type="active site" evidence="9">
    <location>
        <position position="139"/>
    </location>
</feature>
<keyword evidence="12" id="KW-1185">Reference proteome</keyword>
<keyword evidence="8" id="KW-0963">Cytoplasm</keyword>
<dbReference type="GO" id="GO:0004019">
    <property type="term" value="F:adenylosuccinate synthase activity"/>
    <property type="evidence" value="ECO:0007669"/>
    <property type="project" value="UniProtKB-UniRule"/>
</dbReference>
<feature type="active site" description="Proton donor" evidence="8">
    <location>
        <position position="40"/>
    </location>
</feature>
<organism evidence="11 12">
    <name type="scientific">Candidatus Methylacidithermus pantelleriae</name>
    <dbReference type="NCBI Taxonomy" id="2744239"/>
    <lineage>
        <taxon>Bacteria</taxon>
        <taxon>Pseudomonadati</taxon>
        <taxon>Verrucomicrobiota</taxon>
        <taxon>Methylacidiphilae</taxon>
        <taxon>Methylacidiphilales</taxon>
        <taxon>Methylacidiphilaceae</taxon>
        <taxon>Candidatus Methylacidithermus</taxon>
    </lineage>
</organism>
<feature type="binding site" evidence="8">
    <location>
        <position position="302"/>
    </location>
    <ligand>
        <name>GTP</name>
        <dbReference type="ChEBI" id="CHEBI:37565"/>
    </ligand>
</feature>
<evidence type="ECO:0000256" key="2">
    <source>
        <dbReference type="ARBA" id="ARBA00022598"/>
    </source>
</evidence>
<dbReference type="InterPro" id="IPR042110">
    <property type="entry name" value="Adenylosuccinate_synth_dom2"/>
</dbReference>
<dbReference type="GO" id="GO:0046040">
    <property type="term" value="P:IMP metabolic process"/>
    <property type="evidence" value="ECO:0007669"/>
    <property type="project" value="TreeGrafter"/>
</dbReference>
<dbReference type="GO" id="GO:0044208">
    <property type="term" value="P:'de novo' AMP biosynthetic process"/>
    <property type="evidence" value="ECO:0007669"/>
    <property type="project" value="UniProtKB-UniRule"/>
</dbReference>
<dbReference type="Proteomes" id="UP000663859">
    <property type="component" value="Unassembled WGS sequence"/>
</dbReference>
<dbReference type="UniPathway" id="UPA00075">
    <property type="reaction ID" value="UER00335"/>
</dbReference>
<evidence type="ECO:0000313" key="12">
    <source>
        <dbReference type="Proteomes" id="UP000663859"/>
    </source>
</evidence>
<keyword evidence="5 8" id="KW-0658">Purine biosynthesis</keyword>
<evidence type="ECO:0000256" key="1">
    <source>
        <dbReference type="ARBA" id="ARBA00011738"/>
    </source>
</evidence>
<evidence type="ECO:0000256" key="7">
    <source>
        <dbReference type="ARBA" id="ARBA00023134"/>
    </source>
</evidence>
<feature type="binding site" evidence="8">
    <location>
        <position position="39"/>
    </location>
    <ligand>
        <name>Mg(2+)</name>
        <dbReference type="ChEBI" id="CHEBI:18420"/>
    </ligand>
</feature>
<dbReference type="InterPro" id="IPR018220">
    <property type="entry name" value="Adenylosuccin_syn_GTP-bd"/>
</dbReference>
<dbReference type="HAMAP" id="MF_00011">
    <property type="entry name" value="Adenylosucc_synth"/>
    <property type="match status" value="1"/>
</dbReference>
<dbReference type="InterPro" id="IPR027417">
    <property type="entry name" value="P-loop_NTPase"/>
</dbReference>
<comment type="similarity">
    <text evidence="8 10">Belongs to the adenylosuccinate synthetase family.</text>
</comment>
<dbReference type="FunFam" id="1.10.300.10:FF:000001">
    <property type="entry name" value="Adenylosuccinate synthetase"/>
    <property type="match status" value="1"/>
</dbReference>
<dbReference type="AlphaFoldDB" id="A0A8J2BLN1"/>
<feature type="binding site" description="in other chain" evidence="8">
    <location>
        <position position="222"/>
    </location>
    <ligand>
        <name>IMP</name>
        <dbReference type="ChEBI" id="CHEBI:58053"/>
        <note>ligand shared between dimeric partners</note>
    </ligand>
</feature>
<evidence type="ECO:0000256" key="6">
    <source>
        <dbReference type="ARBA" id="ARBA00022842"/>
    </source>
</evidence>
<evidence type="ECO:0000256" key="9">
    <source>
        <dbReference type="PROSITE-ProRule" id="PRU10134"/>
    </source>
</evidence>
<dbReference type="GO" id="GO:0000287">
    <property type="term" value="F:magnesium ion binding"/>
    <property type="evidence" value="ECO:0007669"/>
    <property type="project" value="UniProtKB-UniRule"/>
</dbReference>
<dbReference type="Pfam" id="PF00709">
    <property type="entry name" value="Adenylsucc_synt"/>
    <property type="match status" value="1"/>
</dbReference>
<feature type="binding site" evidence="8">
    <location>
        <begin position="11"/>
        <end position="17"/>
    </location>
    <ligand>
        <name>GTP</name>
        <dbReference type="ChEBI" id="CHEBI:37565"/>
    </ligand>
</feature>
<dbReference type="GO" id="GO:0005525">
    <property type="term" value="F:GTP binding"/>
    <property type="evidence" value="ECO:0007669"/>
    <property type="project" value="UniProtKB-UniRule"/>
</dbReference>
<evidence type="ECO:0000313" key="11">
    <source>
        <dbReference type="EMBL" id="CAF0689331.1"/>
    </source>
</evidence>
<feature type="binding site" description="in other chain" evidence="8">
    <location>
        <begin position="37"/>
        <end position="40"/>
    </location>
    <ligand>
        <name>IMP</name>
        <dbReference type="ChEBI" id="CHEBI:58053"/>
        <note>ligand shared between dimeric partners</note>
    </ligand>
</feature>
<dbReference type="SMART" id="SM00788">
    <property type="entry name" value="Adenylsucc_synt"/>
    <property type="match status" value="1"/>
</dbReference>
<comment type="cofactor">
    <cofactor evidence="8">
        <name>Mg(2+)</name>
        <dbReference type="ChEBI" id="CHEBI:18420"/>
    </cofactor>
    <text evidence="8">Binds 1 Mg(2+) ion per subunit.</text>
</comment>
<proteinExistence type="inferred from homology"/>
<dbReference type="InterPro" id="IPR001114">
    <property type="entry name" value="Adenylosuccinate_synthetase"/>
</dbReference>